<keyword evidence="3" id="KW-0238">DNA-binding</keyword>
<dbReference type="InterPro" id="IPR036388">
    <property type="entry name" value="WH-like_DNA-bd_sf"/>
</dbReference>
<dbReference type="OrthoDB" id="3176554at2"/>
<dbReference type="AlphaFoldDB" id="A0A1J0VQS2"/>
<dbReference type="RefSeq" id="WP_071927555.1">
    <property type="nucleotide sequence ID" value="NZ_CP018082.1"/>
</dbReference>
<keyword evidence="2" id="KW-0805">Transcription regulation</keyword>
<dbReference type="EMBL" id="CP018082">
    <property type="protein sequence ID" value="APE34374.1"/>
    <property type="molecule type" value="Genomic_DNA"/>
</dbReference>
<evidence type="ECO:0000256" key="3">
    <source>
        <dbReference type="ARBA" id="ARBA00023125"/>
    </source>
</evidence>
<keyword evidence="5" id="KW-0804">Transcription</keyword>
<evidence type="ECO:0000256" key="5">
    <source>
        <dbReference type="ARBA" id="ARBA00023163"/>
    </source>
</evidence>
<evidence type="ECO:0000256" key="1">
    <source>
        <dbReference type="ARBA" id="ARBA00009437"/>
    </source>
</evidence>
<dbReference type="GO" id="GO:0003700">
    <property type="term" value="F:DNA-binding transcription factor activity"/>
    <property type="evidence" value="ECO:0007669"/>
    <property type="project" value="InterPro"/>
</dbReference>
<dbReference type="CDD" id="cd08414">
    <property type="entry name" value="PBP2_LTTR_aromatics_like"/>
    <property type="match status" value="1"/>
</dbReference>
<evidence type="ECO:0000256" key="2">
    <source>
        <dbReference type="ARBA" id="ARBA00023015"/>
    </source>
</evidence>
<keyword evidence="4" id="KW-0010">Activator</keyword>
<dbReference type="GO" id="GO:0003677">
    <property type="term" value="F:DNA binding"/>
    <property type="evidence" value="ECO:0007669"/>
    <property type="project" value="UniProtKB-KW"/>
</dbReference>
<dbReference type="Gene3D" id="1.10.10.10">
    <property type="entry name" value="Winged helix-like DNA-binding domain superfamily/Winged helix DNA-binding domain"/>
    <property type="match status" value="1"/>
</dbReference>
<dbReference type="GO" id="GO:0032993">
    <property type="term" value="C:protein-DNA complex"/>
    <property type="evidence" value="ECO:0007669"/>
    <property type="project" value="TreeGrafter"/>
</dbReference>
<dbReference type="InterPro" id="IPR036390">
    <property type="entry name" value="WH_DNA-bd_sf"/>
</dbReference>
<reference evidence="7" key="1">
    <citation type="submission" date="2016-11" db="EMBL/GenBank/DDBJ databases">
        <authorList>
            <person name="Jaros S."/>
            <person name="Januszkiewicz K."/>
            <person name="Wedrychowicz H."/>
        </authorList>
    </citation>
    <scope>NUCLEOTIDE SEQUENCE [LARGE SCALE GENOMIC DNA]</scope>
    <source>
        <strain evidence="7">Y48</strain>
    </source>
</reference>
<dbReference type="Pfam" id="PF03466">
    <property type="entry name" value="LysR_substrate"/>
    <property type="match status" value="1"/>
</dbReference>
<proteinExistence type="inferred from homology"/>
<evidence type="ECO:0000259" key="6">
    <source>
        <dbReference type="PROSITE" id="PS50931"/>
    </source>
</evidence>
<dbReference type="PANTHER" id="PTHR30346">
    <property type="entry name" value="TRANSCRIPTIONAL DUAL REGULATOR HCAR-RELATED"/>
    <property type="match status" value="1"/>
</dbReference>
<protein>
    <recommendedName>
        <fullName evidence="6">HTH lysR-type domain-containing protein</fullName>
    </recommendedName>
</protein>
<dbReference type="Gene3D" id="3.40.190.10">
    <property type="entry name" value="Periplasmic binding protein-like II"/>
    <property type="match status" value="2"/>
</dbReference>
<organism evidence="7 8">
    <name type="scientific">Nocardia mangyaensis</name>
    <dbReference type="NCBI Taxonomy" id="2213200"/>
    <lineage>
        <taxon>Bacteria</taxon>
        <taxon>Bacillati</taxon>
        <taxon>Actinomycetota</taxon>
        <taxon>Actinomycetes</taxon>
        <taxon>Mycobacteriales</taxon>
        <taxon>Nocardiaceae</taxon>
        <taxon>Nocardia</taxon>
    </lineage>
</organism>
<name>A0A1J0VQS2_9NOCA</name>
<comment type="similarity">
    <text evidence="1">Belongs to the LysR transcriptional regulatory family.</text>
</comment>
<evidence type="ECO:0000313" key="7">
    <source>
        <dbReference type="EMBL" id="APE34374.1"/>
    </source>
</evidence>
<dbReference type="Pfam" id="PF00126">
    <property type="entry name" value="HTH_1"/>
    <property type="match status" value="1"/>
</dbReference>
<sequence length="312" mass="34029">METRHIEAFLAIADELHFGRAAARLHLTQPSLSQQLKRLERHLGVELVSRTSRVVQLTPAGEAFRTDARRILGEVDLATSTVRDIAAGRMGRISIGFNGRAGQLIMPRSLAQLHAHYPNITTELSSGRSGPQLTALTRGELDVGLLYGGASNGGSVLSRCLLPMRIGALVGQGHRWADRPSISIRELAETPCVMFNREVSPAMYDAIMTAGERAGAFPRVAEYMNDSVATEIIVAARRYLGFASFISTDEPRPMGLRVVPLVDPEPVVELQVAWRVDTSNEVVQVFLDSLDATRNYLQSTARGKVFGEPLAS</sequence>
<feature type="domain" description="HTH lysR-type" evidence="6">
    <location>
        <begin position="1"/>
        <end position="58"/>
    </location>
</feature>
<dbReference type="SUPFAM" id="SSF46785">
    <property type="entry name" value="Winged helix' DNA-binding domain"/>
    <property type="match status" value="1"/>
</dbReference>
<dbReference type="FunFam" id="1.10.10.10:FF:000001">
    <property type="entry name" value="LysR family transcriptional regulator"/>
    <property type="match status" value="1"/>
</dbReference>
<gene>
    <name evidence="7" type="ORF">BOX37_10885</name>
</gene>
<dbReference type="InterPro" id="IPR005119">
    <property type="entry name" value="LysR_subst-bd"/>
</dbReference>
<dbReference type="SUPFAM" id="SSF53850">
    <property type="entry name" value="Periplasmic binding protein-like II"/>
    <property type="match status" value="1"/>
</dbReference>
<accession>A0A1J0VQS2</accession>
<evidence type="ECO:0000313" key="8">
    <source>
        <dbReference type="Proteomes" id="UP000183810"/>
    </source>
</evidence>
<dbReference type="PROSITE" id="PS50931">
    <property type="entry name" value="HTH_LYSR"/>
    <property type="match status" value="1"/>
</dbReference>
<evidence type="ECO:0000256" key="4">
    <source>
        <dbReference type="ARBA" id="ARBA00023159"/>
    </source>
</evidence>
<dbReference type="Proteomes" id="UP000183810">
    <property type="component" value="Chromosome"/>
</dbReference>
<dbReference type="PRINTS" id="PR00039">
    <property type="entry name" value="HTHLYSR"/>
</dbReference>
<dbReference type="PANTHER" id="PTHR30346:SF0">
    <property type="entry name" value="HCA OPERON TRANSCRIPTIONAL ACTIVATOR HCAR"/>
    <property type="match status" value="1"/>
</dbReference>
<keyword evidence="8" id="KW-1185">Reference proteome</keyword>
<dbReference type="InterPro" id="IPR000847">
    <property type="entry name" value="LysR_HTH_N"/>
</dbReference>
<dbReference type="KEGG" id="nsl:BOX37_10885"/>